<dbReference type="Proteomes" id="UP001560019">
    <property type="component" value="Unassembled WGS sequence"/>
</dbReference>
<evidence type="ECO:0000313" key="2">
    <source>
        <dbReference type="Proteomes" id="UP001560019"/>
    </source>
</evidence>
<comment type="caution">
    <text evidence="1">The sequence shown here is derived from an EMBL/GenBank/DDBJ whole genome shotgun (WGS) entry which is preliminary data.</text>
</comment>
<evidence type="ECO:0000313" key="1">
    <source>
        <dbReference type="EMBL" id="MEX5727119.1"/>
    </source>
</evidence>
<organism evidence="1 2">
    <name type="scientific">Rhodovulum iodosum</name>
    <dbReference type="NCBI Taxonomy" id="68291"/>
    <lineage>
        <taxon>Bacteria</taxon>
        <taxon>Pseudomonadati</taxon>
        <taxon>Pseudomonadota</taxon>
        <taxon>Alphaproteobacteria</taxon>
        <taxon>Rhodobacterales</taxon>
        <taxon>Paracoccaceae</taxon>
        <taxon>Rhodovulum</taxon>
    </lineage>
</organism>
<dbReference type="EMBL" id="JBEHHI010000001">
    <property type="protein sequence ID" value="MEX5727119.1"/>
    <property type="molecule type" value="Genomic_DNA"/>
</dbReference>
<proteinExistence type="predicted"/>
<gene>
    <name evidence="1" type="ORF">Ga0609869_000472</name>
</gene>
<protein>
    <submittedName>
        <fullName evidence="1">Uncharacterized protein</fullName>
    </submittedName>
</protein>
<sequence length="58" mass="6250">MPLRGAKFVPGIHSKSLGAGGWRRRDAGMGATIQTGGCVAFGRHLLIYWDIHATGFPR</sequence>
<keyword evidence="2" id="KW-1185">Reference proteome</keyword>
<accession>A0ABV3XPH7</accession>
<reference evidence="1 2" key="1">
    <citation type="submission" date="2024-06" db="EMBL/GenBank/DDBJ databases">
        <title>Genome of Rhodovulum iodosum, a marine photoferrotroph.</title>
        <authorList>
            <person name="Bianchini G."/>
            <person name="Nikeleit V."/>
            <person name="Kappler A."/>
            <person name="Bryce C."/>
            <person name="Sanchez-Baracaldo P."/>
        </authorList>
    </citation>
    <scope>NUCLEOTIDE SEQUENCE [LARGE SCALE GENOMIC DNA]</scope>
    <source>
        <strain evidence="1 2">UT/N1</strain>
    </source>
</reference>
<dbReference type="RefSeq" id="WP_170168866.1">
    <property type="nucleotide sequence ID" value="NZ_JBEHHI010000001.1"/>
</dbReference>
<name>A0ABV3XPH7_9RHOB</name>